<dbReference type="Proteomes" id="UP000245698">
    <property type="component" value="Unassembled WGS sequence"/>
</dbReference>
<evidence type="ECO:0000259" key="2">
    <source>
        <dbReference type="Pfam" id="PF13007"/>
    </source>
</evidence>
<feature type="region of interest" description="Disordered" evidence="1">
    <location>
        <begin position="66"/>
        <end position="105"/>
    </location>
</feature>
<evidence type="ECO:0000313" key="4">
    <source>
        <dbReference type="Proteomes" id="UP000245698"/>
    </source>
</evidence>
<accession>A0A2P9AUH9</accession>
<evidence type="ECO:0000313" key="3">
    <source>
        <dbReference type="EMBL" id="SJM34839.1"/>
    </source>
</evidence>
<keyword evidence="4" id="KW-1185">Reference proteome</keyword>
<organism evidence="3 4">
    <name type="scientific">Mesorhizobium delmotii</name>
    <dbReference type="NCBI Taxonomy" id="1631247"/>
    <lineage>
        <taxon>Bacteria</taxon>
        <taxon>Pseudomonadati</taxon>
        <taxon>Pseudomonadota</taxon>
        <taxon>Alphaproteobacteria</taxon>
        <taxon>Hyphomicrobiales</taxon>
        <taxon>Phyllobacteriaceae</taxon>
        <taxon>Mesorhizobium</taxon>
    </lineage>
</organism>
<evidence type="ECO:0000256" key="1">
    <source>
        <dbReference type="SAM" id="MobiDB-lite"/>
    </source>
</evidence>
<reference evidence="4" key="1">
    <citation type="submission" date="2016-12" db="EMBL/GenBank/DDBJ databases">
        <authorList>
            <person name="Brunel B."/>
        </authorList>
    </citation>
    <scope>NUCLEOTIDE SEQUENCE [LARGE SCALE GENOMIC DNA]</scope>
</reference>
<dbReference type="Pfam" id="PF13007">
    <property type="entry name" value="LZ_Tnp_IS66"/>
    <property type="match status" value="1"/>
</dbReference>
<proteinExistence type="predicted"/>
<dbReference type="EMBL" id="FUIG01000063">
    <property type="protein sequence ID" value="SJM34839.1"/>
    <property type="molecule type" value="Genomic_DNA"/>
</dbReference>
<name>A0A2P9AUH9_9HYPH</name>
<protein>
    <recommendedName>
        <fullName evidence="2">Transposase TnpC homeodomain domain-containing protein</fullName>
    </recommendedName>
</protein>
<sequence>MAMTADQLPDDPDALKAMVLARDVENARLIQIIKELQRHRFGRRAETLPEDQLLLGLEEAEQIEAAGDEEQAQTALGERQAPVAKRRANRGGLPPHLPRVRWSSTSRIMPARAAAMACIGSART</sequence>
<gene>
    <name evidence="3" type="ORF">BQ8482_530009</name>
</gene>
<dbReference type="AlphaFoldDB" id="A0A2P9AUH9"/>
<feature type="domain" description="Transposase TnpC homeodomain" evidence="2">
    <location>
        <begin position="28"/>
        <end position="101"/>
    </location>
</feature>
<dbReference type="InterPro" id="IPR024463">
    <property type="entry name" value="Transposase_TnpC_homeodom"/>
</dbReference>